<dbReference type="EMBL" id="JAUSVS010000001">
    <property type="protein sequence ID" value="MDQ0463278.1"/>
    <property type="molecule type" value="Genomic_DNA"/>
</dbReference>
<evidence type="ECO:0000256" key="1">
    <source>
        <dbReference type="SAM" id="SignalP"/>
    </source>
</evidence>
<keyword evidence="1" id="KW-0732">Signal</keyword>
<dbReference type="RefSeq" id="WP_307346863.1">
    <property type="nucleotide sequence ID" value="NZ_JAUSVS010000001.1"/>
</dbReference>
<sequence>MRRAALALALLTLAAWAPGPDVRRPPEARFGATVAQTQAALAGRCKTIRTRRIDPPFAPDVRREQLQIDCDGLVWFGAPRWAEFVFRDDSLEMVWIMVKAEDEAAILAAMTAAHGPLSHRGPDYIAFTQAGAAWRFKPAEVVFYSPAFAPWMEADF</sequence>
<name>A0ABU0IMN6_9CAUL</name>
<feature type="chain" id="PRO_5046470742" evidence="1">
    <location>
        <begin position="18"/>
        <end position="156"/>
    </location>
</feature>
<evidence type="ECO:0000313" key="3">
    <source>
        <dbReference type="Proteomes" id="UP001228905"/>
    </source>
</evidence>
<gene>
    <name evidence="2" type="ORF">QO010_001026</name>
</gene>
<organism evidence="2 3">
    <name type="scientific">Caulobacter ginsengisoli</name>
    <dbReference type="NCBI Taxonomy" id="400775"/>
    <lineage>
        <taxon>Bacteria</taxon>
        <taxon>Pseudomonadati</taxon>
        <taxon>Pseudomonadota</taxon>
        <taxon>Alphaproteobacteria</taxon>
        <taxon>Caulobacterales</taxon>
        <taxon>Caulobacteraceae</taxon>
        <taxon>Caulobacter</taxon>
    </lineage>
</organism>
<feature type="signal peptide" evidence="1">
    <location>
        <begin position="1"/>
        <end position="17"/>
    </location>
</feature>
<comment type="caution">
    <text evidence="2">The sequence shown here is derived from an EMBL/GenBank/DDBJ whole genome shotgun (WGS) entry which is preliminary data.</text>
</comment>
<keyword evidence="3" id="KW-1185">Reference proteome</keyword>
<protein>
    <submittedName>
        <fullName evidence="2">Uncharacterized protein</fullName>
    </submittedName>
</protein>
<accession>A0ABU0IMN6</accession>
<dbReference type="Proteomes" id="UP001228905">
    <property type="component" value="Unassembled WGS sequence"/>
</dbReference>
<evidence type="ECO:0000313" key="2">
    <source>
        <dbReference type="EMBL" id="MDQ0463278.1"/>
    </source>
</evidence>
<reference evidence="2 3" key="1">
    <citation type="submission" date="2023-07" db="EMBL/GenBank/DDBJ databases">
        <title>Genomic Encyclopedia of Type Strains, Phase IV (KMG-IV): sequencing the most valuable type-strain genomes for metagenomic binning, comparative biology and taxonomic classification.</title>
        <authorList>
            <person name="Goeker M."/>
        </authorList>
    </citation>
    <scope>NUCLEOTIDE SEQUENCE [LARGE SCALE GENOMIC DNA]</scope>
    <source>
        <strain evidence="2 3">DSM 18695</strain>
    </source>
</reference>
<proteinExistence type="predicted"/>